<sequence length="41" mass="4945">MKNGRWSPPRDGPLSVRKIFLLNVERRFKKGVHLWRTQNPE</sequence>
<accession>A0A8S5P895</accession>
<dbReference type="EMBL" id="BK015365">
    <property type="protein sequence ID" value="DAE03399.1"/>
    <property type="molecule type" value="Genomic_DNA"/>
</dbReference>
<protein>
    <submittedName>
        <fullName evidence="1">Uncharacterized protein</fullName>
    </submittedName>
</protein>
<organism evidence="1">
    <name type="scientific">Myoviridae sp. ctaNG1</name>
    <dbReference type="NCBI Taxonomy" id="2825132"/>
    <lineage>
        <taxon>Viruses</taxon>
        <taxon>Duplodnaviria</taxon>
        <taxon>Heunggongvirae</taxon>
        <taxon>Uroviricota</taxon>
        <taxon>Caudoviricetes</taxon>
    </lineage>
</organism>
<reference evidence="1" key="1">
    <citation type="journal article" date="2021" name="Proc. Natl. Acad. Sci. U.S.A.">
        <title>A Catalog of Tens of Thousands of Viruses from Human Metagenomes Reveals Hidden Associations with Chronic Diseases.</title>
        <authorList>
            <person name="Tisza M.J."/>
            <person name="Buck C.B."/>
        </authorList>
    </citation>
    <scope>NUCLEOTIDE SEQUENCE</scope>
    <source>
        <strain evidence="1">CtaNG1</strain>
    </source>
</reference>
<proteinExistence type="predicted"/>
<name>A0A8S5P895_9CAUD</name>
<evidence type="ECO:0000313" key="1">
    <source>
        <dbReference type="EMBL" id="DAE03399.1"/>
    </source>
</evidence>